<reference evidence="10 11" key="1">
    <citation type="journal article" date="2015" name="Genome Biol. Evol.">
        <title>Phylogenomic analyses indicate that early fungi evolved digesting cell walls of algal ancestors of land plants.</title>
        <authorList>
            <person name="Chang Y."/>
            <person name="Wang S."/>
            <person name="Sekimoto S."/>
            <person name="Aerts A.L."/>
            <person name="Choi C."/>
            <person name="Clum A."/>
            <person name="LaButti K.M."/>
            <person name="Lindquist E.A."/>
            <person name="Yee Ngan C."/>
            <person name="Ohm R.A."/>
            <person name="Salamov A.A."/>
            <person name="Grigoriev I.V."/>
            <person name="Spatafora J.W."/>
            <person name="Berbee M.L."/>
        </authorList>
    </citation>
    <scope>NUCLEOTIDE SEQUENCE [LARGE SCALE GENOMIC DNA]</scope>
    <source>
        <strain evidence="10 11">JEL478</strain>
    </source>
</reference>
<dbReference type="InterPro" id="IPR044635">
    <property type="entry name" value="UBP14-like"/>
</dbReference>
<evidence type="ECO:0000256" key="5">
    <source>
        <dbReference type="ARBA" id="ARBA00022807"/>
    </source>
</evidence>
<dbReference type="PANTHER" id="PTHR43982">
    <property type="entry name" value="UBIQUITIN CARBOXYL-TERMINAL HYDROLASE"/>
    <property type="match status" value="1"/>
</dbReference>
<comment type="similarity">
    <text evidence="6">Belongs to the peptidase C19 family.</text>
</comment>
<dbReference type="SUPFAM" id="SSF54001">
    <property type="entry name" value="Cysteine proteinases"/>
    <property type="match status" value="1"/>
</dbReference>
<dbReference type="PROSITE" id="PS00299">
    <property type="entry name" value="UBIQUITIN_1"/>
    <property type="match status" value="1"/>
</dbReference>
<dbReference type="STRING" id="1344416.A0A139AQB5"/>
<dbReference type="PROSITE" id="PS50053">
    <property type="entry name" value="UBIQUITIN_2"/>
    <property type="match status" value="1"/>
</dbReference>
<dbReference type="PROSITE" id="PS00973">
    <property type="entry name" value="USP_2"/>
    <property type="match status" value="1"/>
</dbReference>
<dbReference type="InterPro" id="IPR028889">
    <property type="entry name" value="USP"/>
</dbReference>
<accession>A0A139AQB5</accession>
<name>A0A139AQB5_GONPJ</name>
<evidence type="ECO:0000256" key="2">
    <source>
        <dbReference type="ARBA" id="ARBA00022670"/>
    </source>
</evidence>
<sequence length="505" mass="56328">MPVIKVSVKWSGKKFDDIEIDTDDAATVFKATLFSLTGVPPDRQKIMVKGGMLKEETDLNSLGIKAGHQFMMMGTAGELPKEPPKKTVFLEDMSGSELAQAMEIPNGLVNLGNTCYMNATLQTLRAIPELQDAMKQLSVPLSSNPRQNIAVSLRDLYRLLDTTPEAVPPLVFLQVLRSAFPQYAEQSARGGYAQQDAEECWTSLVSSLKDTVPGKDNEGKWVKPSEGRGWVEEYMTGEMEHTLTCDEDPNEPKKISTDTFSKIQINISQGVVTYMASELEQSLTSSLEKRSESLDRNAKYTQKSAFSRLPAYLAVQFVRFQWKPQEGVKAKILKRVKFPFELDMNPYTTKELAEKLKPGRDYVRKRADEKEAEKKKSKAEKRDASGEVKKSEPQTSGGDPMDVVQTSKTVEQVYGEIGLATELRTDIGASVTGIYDLIGVVTHIGRTAEGGHYIGWVRKGLTDDWFKFDDDKVSPVRTEDITKLEGGGEYHAAYICLYKTRSLLD</sequence>
<evidence type="ECO:0000256" key="3">
    <source>
        <dbReference type="ARBA" id="ARBA00022786"/>
    </source>
</evidence>
<dbReference type="GO" id="GO:0043161">
    <property type="term" value="P:proteasome-mediated ubiquitin-dependent protein catabolic process"/>
    <property type="evidence" value="ECO:0007669"/>
    <property type="project" value="InterPro"/>
</dbReference>
<dbReference type="GO" id="GO:0070628">
    <property type="term" value="F:proteasome binding"/>
    <property type="evidence" value="ECO:0007669"/>
    <property type="project" value="TreeGrafter"/>
</dbReference>
<evidence type="ECO:0000259" key="9">
    <source>
        <dbReference type="PROSITE" id="PS50235"/>
    </source>
</evidence>
<dbReference type="GO" id="GO:0016579">
    <property type="term" value="P:protein deubiquitination"/>
    <property type="evidence" value="ECO:0007669"/>
    <property type="project" value="InterPro"/>
</dbReference>
<evidence type="ECO:0000256" key="1">
    <source>
        <dbReference type="ARBA" id="ARBA00000707"/>
    </source>
</evidence>
<gene>
    <name evidence="10" type="ORF">M427DRAFT_53391</name>
</gene>
<dbReference type="InterPro" id="IPR038765">
    <property type="entry name" value="Papain-like_cys_pep_sf"/>
</dbReference>
<keyword evidence="11" id="KW-1185">Reference proteome</keyword>
<dbReference type="InterPro" id="IPR029071">
    <property type="entry name" value="Ubiquitin-like_domsf"/>
</dbReference>
<keyword evidence="2 6" id="KW-0645">Protease</keyword>
<feature type="compositionally biased region" description="Basic and acidic residues" evidence="7">
    <location>
        <begin position="363"/>
        <end position="392"/>
    </location>
</feature>
<dbReference type="Pfam" id="PF00240">
    <property type="entry name" value="ubiquitin"/>
    <property type="match status" value="1"/>
</dbReference>
<dbReference type="Gene3D" id="3.90.70.10">
    <property type="entry name" value="Cysteine proteinases"/>
    <property type="match status" value="1"/>
</dbReference>
<dbReference type="PANTHER" id="PTHR43982:SF1">
    <property type="entry name" value="UBIQUITIN CARBOXYL-TERMINAL HYDROLASE 14"/>
    <property type="match status" value="1"/>
</dbReference>
<dbReference type="GO" id="GO:0061136">
    <property type="term" value="P:regulation of proteasomal protein catabolic process"/>
    <property type="evidence" value="ECO:0007669"/>
    <property type="project" value="TreeGrafter"/>
</dbReference>
<dbReference type="PROSITE" id="PS00972">
    <property type="entry name" value="USP_1"/>
    <property type="match status" value="1"/>
</dbReference>
<evidence type="ECO:0000256" key="6">
    <source>
        <dbReference type="RuleBase" id="RU366025"/>
    </source>
</evidence>
<dbReference type="InterPro" id="IPR018200">
    <property type="entry name" value="USP_CS"/>
</dbReference>
<dbReference type="InterPro" id="IPR001394">
    <property type="entry name" value="Peptidase_C19_UCH"/>
</dbReference>
<dbReference type="InterPro" id="IPR019954">
    <property type="entry name" value="Ubiquitin_CS"/>
</dbReference>
<feature type="domain" description="USP" evidence="9">
    <location>
        <begin position="106"/>
        <end position="501"/>
    </location>
</feature>
<dbReference type="Gene3D" id="3.10.20.90">
    <property type="entry name" value="Phosphatidylinositol 3-kinase Catalytic Subunit, Chain A, domain 1"/>
    <property type="match status" value="1"/>
</dbReference>
<protein>
    <recommendedName>
        <fullName evidence="6">Ubiquitin carboxyl-terminal hydrolase</fullName>
        <ecNumber evidence="6">3.4.19.12</ecNumber>
    </recommendedName>
</protein>
<keyword evidence="3 6" id="KW-0833">Ubl conjugation pathway</keyword>
<dbReference type="GO" id="GO:0004843">
    <property type="term" value="F:cysteine-type deubiquitinase activity"/>
    <property type="evidence" value="ECO:0007669"/>
    <property type="project" value="UniProtKB-UniRule"/>
</dbReference>
<dbReference type="OrthoDB" id="333239at2759"/>
<keyword evidence="5 6" id="KW-0788">Thiol protease</keyword>
<dbReference type="OMA" id="RKVQFPF"/>
<feature type="region of interest" description="Disordered" evidence="7">
    <location>
        <begin position="363"/>
        <end position="403"/>
    </location>
</feature>
<dbReference type="AlphaFoldDB" id="A0A139AQB5"/>
<proteinExistence type="inferred from homology"/>
<evidence type="ECO:0000313" key="10">
    <source>
        <dbReference type="EMBL" id="KXS18912.1"/>
    </source>
</evidence>
<evidence type="ECO:0000256" key="4">
    <source>
        <dbReference type="ARBA" id="ARBA00022801"/>
    </source>
</evidence>
<evidence type="ECO:0000259" key="8">
    <source>
        <dbReference type="PROSITE" id="PS50053"/>
    </source>
</evidence>
<organism evidence="10 11">
    <name type="scientific">Gonapodya prolifera (strain JEL478)</name>
    <name type="common">Monoblepharis prolifera</name>
    <dbReference type="NCBI Taxonomy" id="1344416"/>
    <lineage>
        <taxon>Eukaryota</taxon>
        <taxon>Fungi</taxon>
        <taxon>Fungi incertae sedis</taxon>
        <taxon>Chytridiomycota</taxon>
        <taxon>Chytridiomycota incertae sedis</taxon>
        <taxon>Monoblepharidomycetes</taxon>
        <taxon>Monoblepharidales</taxon>
        <taxon>Gonapodyaceae</taxon>
        <taxon>Gonapodya</taxon>
    </lineage>
</organism>
<dbReference type="Pfam" id="PF00443">
    <property type="entry name" value="UCH"/>
    <property type="match status" value="1"/>
</dbReference>
<keyword evidence="4 6" id="KW-0378">Hydrolase</keyword>
<dbReference type="Proteomes" id="UP000070544">
    <property type="component" value="Unassembled WGS sequence"/>
</dbReference>
<dbReference type="EC" id="3.4.19.12" evidence="6"/>
<dbReference type="EMBL" id="KQ965740">
    <property type="protein sequence ID" value="KXS18912.1"/>
    <property type="molecule type" value="Genomic_DNA"/>
</dbReference>
<feature type="domain" description="Ubiquitin-like" evidence="8">
    <location>
        <begin position="4"/>
        <end position="73"/>
    </location>
</feature>
<dbReference type="CDD" id="cd16104">
    <property type="entry name" value="Ubl_USP14_like"/>
    <property type="match status" value="1"/>
</dbReference>
<dbReference type="InterPro" id="IPR000626">
    <property type="entry name" value="Ubiquitin-like_dom"/>
</dbReference>
<comment type="catalytic activity">
    <reaction evidence="1 6">
        <text>Thiol-dependent hydrolysis of ester, thioester, amide, peptide and isopeptide bonds formed by the C-terminal Gly of ubiquitin (a 76-residue protein attached to proteins as an intracellular targeting signal).</text>
        <dbReference type="EC" id="3.4.19.12"/>
    </reaction>
</comment>
<evidence type="ECO:0000313" key="11">
    <source>
        <dbReference type="Proteomes" id="UP000070544"/>
    </source>
</evidence>
<dbReference type="PROSITE" id="PS50235">
    <property type="entry name" value="USP_3"/>
    <property type="match status" value="1"/>
</dbReference>
<dbReference type="SUPFAM" id="SSF54236">
    <property type="entry name" value="Ubiquitin-like"/>
    <property type="match status" value="1"/>
</dbReference>
<dbReference type="SMART" id="SM00213">
    <property type="entry name" value="UBQ"/>
    <property type="match status" value="1"/>
</dbReference>
<evidence type="ECO:0000256" key="7">
    <source>
        <dbReference type="SAM" id="MobiDB-lite"/>
    </source>
</evidence>